<dbReference type="KEGG" id="nmus:H7A79_1127"/>
<organism evidence="2 3">
    <name type="scientific">Neisseria musculi</name>
    <dbReference type="NCBI Taxonomy" id="1815583"/>
    <lineage>
        <taxon>Bacteria</taxon>
        <taxon>Pseudomonadati</taxon>
        <taxon>Pseudomonadota</taxon>
        <taxon>Betaproteobacteria</taxon>
        <taxon>Neisseriales</taxon>
        <taxon>Neisseriaceae</taxon>
        <taxon>Neisseria</taxon>
    </lineage>
</organism>
<dbReference type="EMBL" id="CP060414">
    <property type="protein sequence ID" value="QNT58444.1"/>
    <property type="molecule type" value="Genomic_DNA"/>
</dbReference>
<gene>
    <name evidence="2" type="ORF">H7A79_1127</name>
</gene>
<name>A0A7H1M9X9_9NEIS</name>
<evidence type="ECO:0000313" key="3">
    <source>
        <dbReference type="Proteomes" id="UP000516412"/>
    </source>
</evidence>
<keyword evidence="3" id="KW-1185">Reference proteome</keyword>
<reference evidence="2" key="1">
    <citation type="submission" date="2024-06" db="EMBL/GenBank/DDBJ databases">
        <title>Complete Genome Sequence of mouse commensal type strain Neisseria musculi.</title>
        <authorList>
            <person name="Thapa E."/>
            <person name="Aluvathingal J."/>
            <person name="Nadendla S."/>
            <person name="Mehta A."/>
            <person name="Tettelin H."/>
            <person name="Weyand N.J."/>
        </authorList>
    </citation>
    <scope>NUCLEOTIDE SEQUENCE</scope>
    <source>
        <strain evidence="2">NW831</strain>
    </source>
</reference>
<evidence type="ECO:0000313" key="2">
    <source>
        <dbReference type="EMBL" id="QNT58444.1"/>
    </source>
</evidence>
<dbReference type="Pfam" id="PF06252">
    <property type="entry name" value="GemA"/>
    <property type="match status" value="1"/>
</dbReference>
<proteinExistence type="predicted"/>
<dbReference type="AlphaFoldDB" id="A0A7H1M9X9"/>
<sequence length="142" mass="16026">MNDVQKLRRSLIAKIKIAQKELDMADDAYRAMLERVTGKDSCAKMGVKDLEKVAEEMTRMGFVPLAKSHGARPRRRSSADPMMRKIEALLASMTLHWNYAHALAKRMYGVARVEWLTDEHMRGVIAALTKKQQKLKGEGNGA</sequence>
<dbReference type="InterPro" id="IPR009363">
    <property type="entry name" value="Phage_Mu_Gp16"/>
</dbReference>
<protein>
    <recommendedName>
        <fullName evidence="4">Mu-like prophage protein gp16</fullName>
    </recommendedName>
</protein>
<dbReference type="Proteomes" id="UP000516412">
    <property type="component" value="Chromosome"/>
</dbReference>
<evidence type="ECO:0008006" key="4">
    <source>
        <dbReference type="Google" id="ProtNLM"/>
    </source>
</evidence>
<accession>A0A7H1M9X9</accession>
<keyword evidence="1" id="KW-0175">Coiled coil</keyword>
<feature type="coiled-coil region" evidence="1">
    <location>
        <begin position="1"/>
        <end position="35"/>
    </location>
</feature>
<evidence type="ECO:0000256" key="1">
    <source>
        <dbReference type="SAM" id="Coils"/>
    </source>
</evidence>